<protein>
    <submittedName>
        <fullName evidence="2">Uncharacterized protein</fullName>
    </submittedName>
</protein>
<organism evidence="2 3">
    <name type="scientific">Pseudocercospora musae</name>
    <dbReference type="NCBI Taxonomy" id="113226"/>
    <lineage>
        <taxon>Eukaryota</taxon>
        <taxon>Fungi</taxon>
        <taxon>Dikarya</taxon>
        <taxon>Ascomycota</taxon>
        <taxon>Pezizomycotina</taxon>
        <taxon>Dothideomycetes</taxon>
        <taxon>Dothideomycetidae</taxon>
        <taxon>Mycosphaerellales</taxon>
        <taxon>Mycosphaerellaceae</taxon>
        <taxon>Pseudocercospora</taxon>
    </lineage>
</organism>
<keyword evidence="3" id="KW-1185">Reference proteome</keyword>
<dbReference type="Proteomes" id="UP000073492">
    <property type="component" value="Unassembled WGS sequence"/>
</dbReference>
<feature type="region of interest" description="Disordered" evidence="1">
    <location>
        <begin position="99"/>
        <end position="163"/>
    </location>
</feature>
<dbReference type="EMBL" id="LFZO01000623">
    <property type="protein sequence ID" value="KXT02474.1"/>
    <property type="molecule type" value="Genomic_DNA"/>
</dbReference>
<accession>A0A139HJ06</accession>
<evidence type="ECO:0000313" key="3">
    <source>
        <dbReference type="Proteomes" id="UP000073492"/>
    </source>
</evidence>
<gene>
    <name evidence="2" type="ORF">AC579_996</name>
</gene>
<comment type="caution">
    <text evidence="2">The sequence shown here is derived from an EMBL/GenBank/DDBJ whole genome shotgun (WGS) entry which is preliminary data.</text>
</comment>
<reference evidence="2 3" key="1">
    <citation type="submission" date="2015-07" db="EMBL/GenBank/DDBJ databases">
        <title>Comparative genomics of the Sigatoka disease complex on banana suggests a link between parallel evolutionary changes in Pseudocercospora fijiensis and Pseudocercospora eumusae and increased virulence on the banana host.</title>
        <authorList>
            <person name="Chang T.-C."/>
            <person name="Salvucci A."/>
            <person name="Crous P.W."/>
            <person name="Stergiopoulos I."/>
        </authorList>
    </citation>
    <scope>NUCLEOTIDE SEQUENCE [LARGE SCALE GENOMIC DNA]</scope>
    <source>
        <strain evidence="2 3">CBS 116634</strain>
    </source>
</reference>
<dbReference type="AlphaFoldDB" id="A0A139HJ06"/>
<sequence>MLKPYIYSLTARLHDACDTSWNPHSIPSAPIDLEPNISTMSTNKVLQSSVLSLQSDVPFFLGRKAASKSSTTSTSLDPIGVAQLKARAIAANKQKEALLAKAAQPPPAQSQYQTRSAPSPHWTRIPHGVNKRGSNKLGSAESEKVERYHDNVSEGSGRGRRSARVVQELRDKLGDGHVVYPSSIVCSPDKIVDPLSLLLSEAVSGYEVLSSSFRTPPSREVSESHEQGPRREIFKEITSSLIEQSAVYYICLLPRSNLFGLVGLCPLTNQSHQVSPSVNSIQKKLAKEPQHHQSTETIDNVLTQPVSNSMAPVRYRYVSSRDINDHSPDPIHTSSKQSAIEHYARLQNLVKRHQSQNILIQMLVIHRWRDHMERRKKLAWKVLMALRLRVLTKGLSEGKTMGWEEEGGQLCLVS</sequence>
<name>A0A139HJ06_9PEZI</name>
<evidence type="ECO:0000256" key="1">
    <source>
        <dbReference type="SAM" id="MobiDB-lite"/>
    </source>
</evidence>
<proteinExistence type="predicted"/>
<feature type="compositionally biased region" description="Basic and acidic residues" evidence="1">
    <location>
        <begin position="141"/>
        <end position="152"/>
    </location>
</feature>
<evidence type="ECO:0000313" key="2">
    <source>
        <dbReference type="EMBL" id="KXT02474.1"/>
    </source>
</evidence>